<feature type="compositionally biased region" description="Basic and acidic residues" evidence="1">
    <location>
        <begin position="50"/>
        <end position="82"/>
    </location>
</feature>
<feature type="compositionally biased region" description="Polar residues" evidence="1">
    <location>
        <begin position="40"/>
        <end position="49"/>
    </location>
</feature>
<feature type="compositionally biased region" description="Polar residues" evidence="1">
    <location>
        <begin position="1"/>
        <end position="23"/>
    </location>
</feature>
<name>A0AAQ3RR55_VIGMU</name>
<dbReference type="Proteomes" id="UP001374535">
    <property type="component" value="Chromosome 7"/>
</dbReference>
<dbReference type="EMBL" id="CP144694">
    <property type="protein sequence ID" value="WVZ03452.1"/>
    <property type="molecule type" value="Genomic_DNA"/>
</dbReference>
<protein>
    <submittedName>
        <fullName evidence="2">Uncharacterized protein</fullName>
    </submittedName>
</protein>
<evidence type="ECO:0000256" key="1">
    <source>
        <dbReference type="SAM" id="MobiDB-lite"/>
    </source>
</evidence>
<feature type="region of interest" description="Disordered" evidence="1">
    <location>
        <begin position="1"/>
        <end position="91"/>
    </location>
</feature>
<sequence length="107" mass="12299">MAANDETNTKPNQTKNDIPTLRSNGEKNERHWREGESVRKCSQQVFSTEQWRECNNEDGGGRRTKRERSNGDGGGRRREGKSVRNYSQAREHGSMNIIIIIIINILQ</sequence>
<keyword evidence="3" id="KW-1185">Reference proteome</keyword>
<evidence type="ECO:0000313" key="2">
    <source>
        <dbReference type="EMBL" id="WVZ03452.1"/>
    </source>
</evidence>
<gene>
    <name evidence="2" type="ORF">V8G54_024258</name>
</gene>
<accession>A0AAQ3RR55</accession>
<feature type="compositionally biased region" description="Basic and acidic residues" evidence="1">
    <location>
        <begin position="24"/>
        <end position="39"/>
    </location>
</feature>
<proteinExistence type="predicted"/>
<dbReference type="AlphaFoldDB" id="A0AAQ3RR55"/>
<reference evidence="2 3" key="1">
    <citation type="journal article" date="2023" name="Life. Sci Alliance">
        <title>Evolutionary insights into 3D genome organization and epigenetic landscape of Vigna mungo.</title>
        <authorList>
            <person name="Junaid A."/>
            <person name="Singh B."/>
            <person name="Bhatia S."/>
        </authorList>
    </citation>
    <scope>NUCLEOTIDE SEQUENCE [LARGE SCALE GENOMIC DNA]</scope>
    <source>
        <strain evidence="2">Urdbean</strain>
    </source>
</reference>
<organism evidence="2 3">
    <name type="scientific">Vigna mungo</name>
    <name type="common">Black gram</name>
    <name type="synonym">Phaseolus mungo</name>
    <dbReference type="NCBI Taxonomy" id="3915"/>
    <lineage>
        <taxon>Eukaryota</taxon>
        <taxon>Viridiplantae</taxon>
        <taxon>Streptophyta</taxon>
        <taxon>Embryophyta</taxon>
        <taxon>Tracheophyta</taxon>
        <taxon>Spermatophyta</taxon>
        <taxon>Magnoliopsida</taxon>
        <taxon>eudicotyledons</taxon>
        <taxon>Gunneridae</taxon>
        <taxon>Pentapetalae</taxon>
        <taxon>rosids</taxon>
        <taxon>fabids</taxon>
        <taxon>Fabales</taxon>
        <taxon>Fabaceae</taxon>
        <taxon>Papilionoideae</taxon>
        <taxon>50 kb inversion clade</taxon>
        <taxon>NPAAA clade</taxon>
        <taxon>indigoferoid/millettioid clade</taxon>
        <taxon>Phaseoleae</taxon>
        <taxon>Vigna</taxon>
    </lineage>
</organism>
<evidence type="ECO:0000313" key="3">
    <source>
        <dbReference type="Proteomes" id="UP001374535"/>
    </source>
</evidence>